<dbReference type="PANTHER" id="PTHR34069">
    <property type="entry name" value="3-OXOACYL-[ACYL-CARRIER-PROTEIN] SYNTHASE 3"/>
    <property type="match status" value="1"/>
</dbReference>
<dbReference type="Gene3D" id="3.40.47.10">
    <property type="match status" value="1"/>
</dbReference>
<gene>
    <name evidence="5" type="ORF">LY60_02971</name>
</gene>
<keyword evidence="6" id="KW-1185">Reference proteome</keyword>
<dbReference type="GO" id="GO:0006633">
    <property type="term" value="P:fatty acid biosynthetic process"/>
    <property type="evidence" value="ECO:0007669"/>
    <property type="project" value="InterPro"/>
</dbReference>
<dbReference type="InterPro" id="IPR013751">
    <property type="entry name" value="ACP_syn_III_N"/>
</dbReference>
<evidence type="ECO:0000259" key="3">
    <source>
        <dbReference type="Pfam" id="PF08541"/>
    </source>
</evidence>
<sequence length="333" mass="36810">MDIVGIKNIGIYVPPKIKDSAKIAELSGIPEDVIREKFGIVHVHEASQDETVSFMGIEAAKRAIEGFDPKKLDLVVYCGSEYKDYYLFNCAAKIQHEIGAVNANAFEIHSLCSAGVYSLKILKSIMLCDDSINHVLLVSSSKETQIINYKNHNSRFMFNFGDGAAAVLLEKGLDKNVILETHMISDGQFAEDVAVFGVGCRNFKANADIKCSDKFLNVPDIQSMKKRLDPITLDNFNNVIAKSIKKSGYTDKDIGFVAPIFMKRSILEKILEKYNLTEDNSFVLEEYGHCQSADAFISLTEGEKKGRLKKGKIAVLLGAGTGYTWAATAVRWG</sequence>
<evidence type="ECO:0000256" key="1">
    <source>
        <dbReference type="ARBA" id="ARBA00022679"/>
    </source>
</evidence>
<protein>
    <submittedName>
        <fullName evidence="5">3-oxoacyl-[acyl-carrier-protein] synthase-3</fullName>
    </submittedName>
</protein>
<name>A0A562J4M7_9FIRM</name>
<keyword evidence="1" id="KW-0808">Transferase</keyword>
<dbReference type="RefSeq" id="WP_145085376.1">
    <property type="nucleotide sequence ID" value="NZ_VLKH01000010.1"/>
</dbReference>
<proteinExistence type="predicted"/>
<comment type="caution">
    <text evidence="5">The sequence shown here is derived from an EMBL/GenBank/DDBJ whole genome shotgun (WGS) entry which is preliminary data.</text>
</comment>
<feature type="domain" description="Beta-ketoacyl-[acyl-carrier-protein] synthase III C-terminal" evidence="3">
    <location>
        <begin position="245"/>
        <end position="332"/>
    </location>
</feature>
<feature type="domain" description="Beta-ketoacyl-[acyl-carrier-protein] synthase III N-terminal" evidence="4">
    <location>
        <begin position="106"/>
        <end position="187"/>
    </location>
</feature>
<dbReference type="InterPro" id="IPR013747">
    <property type="entry name" value="ACP_syn_III_C"/>
</dbReference>
<dbReference type="Proteomes" id="UP000315343">
    <property type="component" value="Unassembled WGS sequence"/>
</dbReference>
<keyword evidence="2" id="KW-0012">Acyltransferase</keyword>
<dbReference type="EMBL" id="VLKH01000010">
    <property type="protein sequence ID" value="TWH78131.1"/>
    <property type="molecule type" value="Genomic_DNA"/>
</dbReference>
<dbReference type="NCBIfam" id="NF005308">
    <property type="entry name" value="PRK06840.1"/>
    <property type="match status" value="1"/>
</dbReference>
<dbReference type="InterPro" id="IPR016039">
    <property type="entry name" value="Thiolase-like"/>
</dbReference>
<dbReference type="Pfam" id="PF08541">
    <property type="entry name" value="ACP_syn_III_C"/>
    <property type="match status" value="1"/>
</dbReference>
<accession>A0A562J4M7</accession>
<reference evidence="5 6" key="1">
    <citation type="submission" date="2019-07" db="EMBL/GenBank/DDBJ databases">
        <title>Genomic Encyclopedia of Type Strains, Phase I: the one thousand microbial genomes (KMG-I) project.</title>
        <authorList>
            <person name="Kyrpides N."/>
        </authorList>
    </citation>
    <scope>NUCLEOTIDE SEQUENCE [LARGE SCALE GENOMIC DNA]</scope>
    <source>
        <strain evidence="5 6">DSM 13558</strain>
    </source>
</reference>
<dbReference type="PANTHER" id="PTHR34069:SF2">
    <property type="entry name" value="BETA-KETOACYL-[ACYL-CARRIER-PROTEIN] SYNTHASE III"/>
    <property type="match status" value="1"/>
</dbReference>
<dbReference type="SUPFAM" id="SSF53901">
    <property type="entry name" value="Thiolase-like"/>
    <property type="match status" value="2"/>
</dbReference>
<organism evidence="5 6">
    <name type="scientific">Sedimentibacter saalensis</name>
    <dbReference type="NCBI Taxonomy" id="130788"/>
    <lineage>
        <taxon>Bacteria</taxon>
        <taxon>Bacillati</taxon>
        <taxon>Bacillota</taxon>
        <taxon>Tissierellia</taxon>
        <taxon>Sedimentibacter</taxon>
    </lineage>
</organism>
<dbReference type="OrthoDB" id="9815506at2"/>
<dbReference type="GO" id="GO:0004315">
    <property type="term" value="F:3-oxoacyl-[acyl-carrier-protein] synthase activity"/>
    <property type="evidence" value="ECO:0007669"/>
    <property type="project" value="InterPro"/>
</dbReference>
<evidence type="ECO:0000313" key="6">
    <source>
        <dbReference type="Proteomes" id="UP000315343"/>
    </source>
</evidence>
<evidence type="ECO:0000313" key="5">
    <source>
        <dbReference type="EMBL" id="TWH78131.1"/>
    </source>
</evidence>
<evidence type="ECO:0000259" key="4">
    <source>
        <dbReference type="Pfam" id="PF08545"/>
    </source>
</evidence>
<evidence type="ECO:0000256" key="2">
    <source>
        <dbReference type="ARBA" id="ARBA00023315"/>
    </source>
</evidence>
<dbReference type="Pfam" id="PF08545">
    <property type="entry name" value="ACP_syn_III"/>
    <property type="match status" value="1"/>
</dbReference>
<dbReference type="GO" id="GO:0044550">
    <property type="term" value="P:secondary metabolite biosynthetic process"/>
    <property type="evidence" value="ECO:0007669"/>
    <property type="project" value="TreeGrafter"/>
</dbReference>
<dbReference type="AlphaFoldDB" id="A0A562J4M7"/>